<sequence length="295" mass="32474">MSARRLIFSPLRRQNLYTHRPVFPLRSFKTSARSLDAAPAAATSPPPPPPRSGTFGRFIKGFFKYLVLPTTGFAVSYLVTCKFLYFSDPDSAAQLTADYDDTHIPTAIEIATESAFDRLDLVQELRANPVYEETRPHRDIPALVREHSLSTGVLHADDKIPASSLVFVNRAKLESVAVFKVGKNLCGHPGIVHGGLLATILDEGLCNTGFYALPSNIGVTARLKLDYRAPAYADQILVLKARVTKHEGRKVWVEGHIETVPAKSGQKPQVLVESEAMVVEPKWAGMLTRIVDIKS</sequence>
<name>A0ABR1F761_9ASCO</name>
<keyword evidence="3" id="KW-1185">Reference proteome</keyword>
<dbReference type="CDD" id="cd03443">
    <property type="entry name" value="PaaI_thioesterase"/>
    <property type="match status" value="1"/>
</dbReference>
<evidence type="ECO:0000259" key="1">
    <source>
        <dbReference type="Pfam" id="PF03061"/>
    </source>
</evidence>
<evidence type="ECO:0000313" key="3">
    <source>
        <dbReference type="Proteomes" id="UP001498771"/>
    </source>
</evidence>
<dbReference type="PANTHER" id="PTHR47260:SF1">
    <property type="entry name" value="UPF0644 PROTEIN PB2B4.06"/>
    <property type="match status" value="1"/>
</dbReference>
<dbReference type="Gene3D" id="3.10.129.10">
    <property type="entry name" value="Hotdog Thioesterase"/>
    <property type="match status" value="1"/>
</dbReference>
<dbReference type="InterPro" id="IPR052061">
    <property type="entry name" value="PTE-AB_protein"/>
</dbReference>
<dbReference type="Proteomes" id="UP001498771">
    <property type="component" value="Unassembled WGS sequence"/>
</dbReference>
<dbReference type="InterPro" id="IPR029069">
    <property type="entry name" value="HotDog_dom_sf"/>
</dbReference>
<dbReference type="InterPro" id="IPR006683">
    <property type="entry name" value="Thioestr_dom"/>
</dbReference>
<feature type="domain" description="Thioesterase" evidence="1">
    <location>
        <begin position="190"/>
        <end position="257"/>
    </location>
</feature>
<protein>
    <submittedName>
        <fullName evidence="2">HotDog domain-containing protein</fullName>
    </submittedName>
</protein>
<proteinExistence type="predicted"/>
<dbReference type="GeneID" id="90035128"/>
<dbReference type="PANTHER" id="PTHR47260">
    <property type="entry name" value="UPF0644 PROTEIN PB2B4.06"/>
    <property type="match status" value="1"/>
</dbReference>
<gene>
    <name evidence="2" type="ORF">BZA70DRAFT_138172</name>
</gene>
<dbReference type="SUPFAM" id="SSF54637">
    <property type="entry name" value="Thioesterase/thiol ester dehydrase-isomerase"/>
    <property type="match status" value="1"/>
</dbReference>
<organism evidence="2 3">
    <name type="scientific">Myxozyma melibiosi</name>
    <dbReference type="NCBI Taxonomy" id="54550"/>
    <lineage>
        <taxon>Eukaryota</taxon>
        <taxon>Fungi</taxon>
        <taxon>Dikarya</taxon>
        <taxon>Ascomycota</taxon>
        <taxon>Saccharomycotina</taxon>
        <taxon>Lipomycetes</taxon>
        <taxon>Lipomycetales</taxon>
        <taxon>Lipomycetaceae</taxon>
        <taxon>Myxozyma</taxon>
    </lineage>
</organism>
<dbReference type="Pfam" id="PF03061">
    <property type="entry name" value="4HBT"/>
    <property type="match status" value="1"/>
</dbReference>
<comment type="caution">
    <text evidence="2">The sequence shown here is derived from an EMBL/GenBank/DDBJ whole genome shotgun (WGS) entry which is preliminary data.</text>
</comment>
<reference evidence="2 3" key="1">
    <citation type="submission" date="2024-03" db="EMBL/GenBank/DDBJ databases">
        <title>Genome-scale model development and genomic sequencing of the oleaginous clade Lipomyces.</title>
        <authorList>
            <consortium name="Lawrence Berkeley National Laboratory"/>
            <person name="Czajka J.J."/>
            <person name="Han Y."/>
            <person name="Kim J."/>
            <person name="Mondo S.J."/>
            <person name="Hofstad B.A."/>
            <person name="Robles A."/>
            <person name="Haridas S."/>
            <person name="Riley R."/>
            <person name="LaButti K."/>
            <person name="Pangilinan J."/>
            <person name="Andreopoulos W."/>
            <person name="Lipzen A."/>
            <person name="Yan J."/>
            <person name="Wang M."/>
            <person name="Ng V."/>
            <person name="Grigoriev I.V."/>
            <person name="Spatafora J.W."/>
            <person name="Magnuson J.K."/>
            <person name="Baker S.E."/>
            <person name="Pomraning K.R."/>
        </authorList>
    </citation>
    <scope>NUCLEOTIDE SEQUENCE [LARGE SCALE GENOMIC DNA]</scope>
    <source>
        <strain evidence="2 3">Phaff 52-87</strain>
    </source>
</reference>
<dbReference type="EMBL" id="JBBJBU010000004">
    <property type="protein sequence ID" value="KAK7205688.1"/>
    <property type="molecule type" value="Genomic_DNA"/>
</dbReference>
<accession>A0ABR1F761</accession>
<evidence type="ECO:0000313" key="2">
    <source>
        <dbReference type="EMBL" id="KAK7205688.1"/>
    </source>
</evidence>
<dbReference type="RefSeq" id="XP_064768721.1">
    <property type="nucleotide sequence ID" value="XM_064909616.1"/>
</dbReference>